<gene>
    <name evidence="2" type="ORF">AOQ84DRAFT_365656</name>
</gene>
<protein>
    <submittedName>
        <fullName evidence="2">Uncharacterized protein</fullName>
    </submittedName>
</protein>
<sequence length="326" mass="34974">MAVCVDPAVTSCFVPIAGANWAMGREQEVREEEVREVREVREEVRAAPTASKADGVKGCSTTAVSQRGQGPVMPEAGVVVVVDAVAGGLGERAVGRIEAARTGLEERSRGIDAAAEEDDAGSDGSNAMRGATAGSYTGGLGLLVAVRCPRAGKALTKSMETADLVERTKVDKKPDRQYGELSKSGITLELSEISKPVVTAGLGCVGVAVRRPHLHSYEYLWAPLLHHALPNPVGQRSDRVQCRTTKYEGSRHRYAFSSRRKAWFDGLLCPTSALTTNPKTRTALTPLQRPAWSSDRDAHFRASKLPSFLPAHLPGATRYQMYCSAS</sequence>
<name>A0A8E2JR65_9PEZI</name>
<dbReference type="AlphaFoldDB" id="A0A8E2JR65"/>
<accession>A0A8E2JR65</accession>
<evidence type="ECO:0000256" key="1">
    <source>
        <dbReference type="SAM" id="MobiDB-lite"/>
    </source>
</evidence>
<evidence type="ECO:0000313" key="2">
    <source>
        <dbReference type="EMBL" id="OCL06605.1"/>
    </source>
</evidence>
<dbReference type="EMBL" id="KV750022">
    <property type="protein sequence ID" value="OCL06605.1"/>
    <property type="molecule type" value="Genomic_DNA"/>
</dbReference>
<keyword evidence="3" id="KW-1185">Reference proteome</keyword>
<feature type="region of interest" description="Disordered" evidence="1">
    <location>
        <begin position="105"/>
        <end position="127"/>
    </location>
</feature>
<dbReference type="Proteomes" id="UP000250140">
    <property type="component" value="Unassembled WGS sequence"/>
</dbReference>
<feature type="region of interest" description="Disordered" evidence="1">
    <location>
        <begin position="45"/>
        <end position="70"/>
    </location>
</feature>
<evidence type="ECO:0000313" key="3">
    <source>
        <dbReference type="Proteomes" id="UP000250140"/>
    </source>
</evidence>
<proteinExistence type="predicted"/>
<feature type="compositionally biased region" description="Polar residues" evidence="1">
    <location>
        <begin position="59"/>
        <end position="68"/>
    </location>
</feature>
<organism evidence="2 3">
    <name type="scientific">Glonium stellatum</name>
    <dbReference type="NCBI Taxonomy" id="574774"/>
    <lineage>
        <taxon>Eukaryota</taxon>
        <taxon>Fungi</taxon>
        <taxon>Dikarya</taxon>
        <taxon>Ascomycota</taxon>
        <taxon>Pezizomycotina</taxon>
        <taxon>Dothideomycetes</taxon>
        <taxon>Pleosporomycetidae</taxon>
        <taxon>Gloniales</taxon>
        <taxon>Gloniaceae</taxon>
        <taxon>Glonium</taxon>
    </lineage>
</organism>
<reference evidence="2 3" key="1">
    <citation type="journal article" date="2016" name="Nat. Commun.">
        <title>Ectomycorrhizal ecology is imprinted in the genome of the dominant symbiotic fungus Cenococcum geophilum.</title>
        <authorList>
            <consortium name="DOE Joint Genome Institute"/>
            <person name="Peter M."/>
            <person name="Kohler A."/>
            <person name="Ohm R.A."/>
            <person name="Kuo A."/>
            <person name="Krutzmann J."/>
            <person name="Morin E."/>
            <person name="Arend M."/>
            <person name="Barry K.W."/>
            <person name="Binder M."/>
            <person name="Choi C."/>
            <person name="Clum A."/>
            <person name="Copeland A."/>
            <person name="Grisel N."/>
            <person name="Haridas S."/>
            <person name="Kipfer T."/>
            <person name="LaButti K."/>
            <person name="Lindquist E."/>
            <person name="Lipzen A."/>
            <person name="Maire R."/>
            <person name="Meier B."/>
            <person name="Mihaltcheva S."/>
            <person name="Molinier V."/>
            <person name="Murat C."/>
            <person name="Poggeler S."/>
            <person name="Quandt C.A."/>
            <person name="Sperisen C."/>
            <person name="Tritt A."/>
            <person name="Tisserant E."/>
            <person name="Crous P.W."/>
            <person name="Henrissat B."/>
            <person name="Nehls U."/>
            <person name="Egli S."/>
            <person name="Spatafora J.W."/>
            <person name="Grigoriev I.V."/>
            <person name="Martin F.M."/>
        </authorList>
    </citation>
    <scope>NUCLEOTIDE SEQUENCE [LARGE SCALE GENOMIC DNA]</scope>
    <source>
        <strain evidence="2 3">CBS 207.34</strain>
    </source>
</reference>